<feature type="region of interest" description="Disordered" evidence="2">
    <location>
        <begin position="1"/>
        <end position="43"/>
    </location>
</feature>
<accession>K5VWL8</accession>
<dbReference type="RefSeq" id="XP_007400356.1">
    <property type="nucleotide sequence ID" value="XM_007400294.1"/>
</dbReference>
<dbReference type="AlphaFoldDB" id="K5VWL8"/>
<organism evidence="3 4">
    <name type="scientific">Phanerochaete carnosa (strain HHB-10118-sp)</name>
    <name type="common">White-rot fungus</name>
    <name type="synonym">Peniophora carnosa</name>
    <dbReference type="NCBI Taxonomy" id="650164"/>
    <lineage>
        <taxon>Eukaryota</taxon>
        <taxon>Fungi</taxon>
        <taxon>Dikarya</taxon>
        <taxon>Basidiomycota</taxon>
        <taxon>Agaricomycotina</taxon>
        <taxon>Agaricomycetes</taxon>
        <taxon>Polyporales</taxon>
        <taxon>Phanerochaetaceae</taxon>
        <taxon>Phanerochaete</taxon>
    </lineage>
</organism>
<feature type="coiled-coil region" evidence="1">
    <location>
        <begin position="47"/>
        <end position="86"/>
    </location>
</feature>
<dbReference type="GeneID" id="18909325"/>
<dbReference type="KEGG" id="pco:PHACADRAFT_165800"/>
<dbReference type="EMBL" id="JH930477">
    <property type="protein sequence ID" value="EKM51205.1"/>
    <property type="molecule type" value="Genomic_DNA"/>
</dbReference>
<keyword evidence="1" id="KW-0175">Coiled coil</keyword>
<evidence type="ECO:0000313" key="3">
    <source>
        <dbReference type="EMBL" id="EKM51205.1"/>
    </source>
</evidence>
<evidence type="ECO:0000256" key="1">
    <source>
        <dbReference type="SAM" id="Coils"/>
    </source>
</evidence>
<dbReference type="STRING" id="650164.K5VWL8"/>
<reference evidence="3 4" key="1">
    <citation type="journal article" date="2012" name="BMC Genomics">
        <title>Comparative genomics of the white-rot fungi, Phanerochaete carnosa and P. chrysosporium, to elucidate the genetic basis of the distinct wood types they colonize.</title>
        <authorList>
            <person name="Suzuki H."/>
            <person name="MacDonald J."/>
            <person name="Syed K."/>
            <person name="Salamov A."/>
            <person name="Hori C."/>
            <person name="Aerts A."/>
            <person name="Henrissat B."/>
            <person name="Wiebenga A."/>
            <person name="vanKuyk P.A."/>
            <person name="Barry K."/>
            <person name="Lindquist E."/>
            <person name="LaButti K."/>
            <person name="Lapidus A."/>
            <person name="Lucas S."/>
            <person name="Coutinho P."/>
            <person name="Gong Y."/>
            <person name="Samejima M."/>
            <person name="Mahadevan R."/>
            <person name="Abou-Zaid M."/>
            <person name="de Vries R.P."/>
            <person name="Igarashi K."/>
            <person name="Yadav J.S."/>
            <person name="Grigoriev I.V."/>
            <person name="Master E.R."/>
        </authorList>
    </citation>
    <scope>NUCLEOTIDE SEQUENCE [LARGE SCALE GENOMIC DNA]</scope>
    <source>
        <strain evidence="3 4">HHB-10118-sp</strain>
    </source>
</reference>
<sequence length="330" mass="36888">MTKRTRHNNDENDPFAAVYTPDQPPSKRHRRSGLPNTNDPSFQEEWARAVEARQQAEKDERARKEAEALEEAAAKLCTRLRTLRSDGYSLTAFLSDLFNSKGPHISSEVTKLIQDHSASLFDAMRLCCPEVAQSWLNETIEAAIVTEAKHLAAELRPDRDQELLDVLHDWKLDDVLAAAERIAPTLLQVLRLAGTHKQQGETRCNHDLIIATILCLIAESYSEHSNEVQTVMGIYLFACGASRSQFAVLHHASITSSYTKFCVGEQCHNHKDHFDSGTTATLVPLHGIDHGELPLSVLKPRTTCIHALNFEPVDLLPSAEQIQQLEDAML</sequence>
<evidence type="ECO:0000313" key="4">
    <source>
        <dbReference type="Proteomes" id="UP000008370"/>
    </source>
</evidence>
<proteinExistence type="predicted"/>
<dbReference type="Proteomes" id="UP000008370">
    <property type="component" value="Unassembled WGS sequence"/>
</dbReference>
<protein>
    <submittedName>
        <fullName evidence="3">Uncharacterized protein</fullName>
    </submittedName>
</protein>
<keyword evidence="4" id="KW-1185">Reference proteome</keyword>
<name>K5VWL8_PHACS</name>
<evidence type="ECO:0000256" key="2">
    <source>
        <dbReference type="SAM" id="MobiDB-lite"/>
    </source>
</evidence>
<dbReference type="HOGENOM" id="CLU_064432_0_0_1"/>
<dbReference type="OrthoDB" id="5424058at2759"/>
<dbReference type="InParanoid" id="K5VWL8"/>
<gene>
    <name evidence="3" type="ORF">PHACADRAFT_165800</name>
</gene>